<name>A0A6P2UX98_BURL3</name>
<dbReference type="Proteomes" id="UP000494260">
    <property type="component" value="Unassembled WGS sequence"/>
</dbReference>
<evidence type="ECO:0000313" key="2">
    <source>
        <dbReference type="Proteomes" id="UP000494260"/>
    </source>
</evidence>
<protein>
    <submittedName>
        <fullName evidence="1">Uncharacterized protein</fullName>
    </submittedName>
</protein>
<gene>
    <name evidence="1" type="ORF">BLA18109_02886</name>
</gene>
<dbReference type="EMBL" id="CABVQH010000008">
    <property type="protein sequence ID" value="VWC75833.1"/>
    <property type="molecule type" value="Genomic_DNA"/>
</dbReference>
<evidence type="ECO:0000313" key="1">
    <source>
        <dbReference type="EMBL" id="VWC75833.1"/>
    </source>
</evidence>
<accession>A0A6P2UX98</accession>
<reference evidence="1 2" key="1">
    <citation type="submission" date="2019-09" db="EMBL/GenBank/DDBJ databases">
        <authorList>
            <person name="Depoorter E."/>
        </authorList>
    </citation>
    <scope>NUCLEOTIDE SEQUENCE [LARGE SCALE GENOMIC DNA]</scope>
    <source>
        <strain evidence="1">R-18109</strain>
    </source>
</reference>
<proteinExistence type="predicted"/>
<sequence>MIFITTFSNDFVVVFSKHNVCRPFFSIDGVLDEGRDSGRLHSAGDFAH</sequence>
<dbReference type="AlphaFoldDB" id="A0A6P2UX98"/>
<organism evidence="1 2">
    <name type="scientific">Burkholderia lata (strain ATCC 17760 / DSM 23089 / LMG 22485 / NCIMB 9086 / R18194 / 383)</name>
    <dbReference type="NCBI Taxonomy" id="482957"/>
    <lineage>
        <taxon>Bacteria</taxon>
        <taxon>Pseudomonadati</taxon>
        <taxon>Pseudomonadota</taxon>
        <taxon>Betaproteobacteria</taxon>
        <taxon>Burkholderiales</taxon>
        <taxon>Burkholderiaceae</taxon>
        <taxon>Burkholderia</taxon>
        <taxon>Burkholderia cepacia complex</taxon>
    </lineage>
</organism>